<accession>K7E066</accession>
<feature type="compositionally biased region" description="Acidic residues" evidence="1">
    <location>
        <begin position="37"/>
        <end position="47"/>
    </location>
</feature>
<keyword evidence="3" id="KW-1185">Reference proteome</keyword>
<protein>
    <submittedName>
        <fullName evidence="2">52 kDa repressor of the inhibitor of the protein kinase-like</fullName>
    </submittedName>
</protein>
<feature type="compositionally biased region" description="Acidic residues" evidence="1">
    <location>
        <begin position="451"/>
        <end position="462"/>
    </location>
</feature>
<dbReference type="InterPro" id="IPR052958">
    <property type="entry name" value="IFN-induced_PKR_regulator"/>
</dbReference>
<feature type="region of interest" description="Disordered" evidence="1">
    <location>
        <begin position="444"/>
        <end position="482"/>
    </location>
</feature>
<dbReference type="OrthoDB" id="10062065at2759"/>
<dbReference type="AlphaFoldDB" id="K7E066"/>
<dbReference type="STRING" id="13616.ENSMODP00000039167"/>
<organism evidence="2 3">
    <name type="scientific">Monodelphis domestica</name>
    <name type="common">Gray short-tailed opossum</name>
    <dbReference type="NCBI Taxonomy" id="13616"/>
    <lineage>
        <taxon>Eukaryota</taxon>
        <taxon>Metazoa</taxon>
        <taxon>Chordata</taxon>
        <taxon>Craniata</taxon>
        <taxon>Vertebrata</taxon>
        <taxon>Euteleostomi</taxon>
        <taxon>Mammalia</taxon>
        <taxon>Metatheria</taxon>
        <taxon>Didelphimorphia</taxon>
        <taxon>Didelphidae</taxon>
        <taxon>Monodelphis</taxon>
    </lineage>
</organism>
<dbReference type="OMA" id="YPFAHYS"/>
<evidence type="ECO:0000313" key="2">
    <source>
        <dbReference type="Ensembl" id="ENSMODP00000039167.1"/>
    </source>
</evidence>
<dbReference type="Ensembl" id="ENSMODT00000042277.2">
    <property type="protein sequence ID" value="ENSMODP00000039167.1"/>
    <property type="gene ID" value="ENSMODG00000027811.2"/>
</dbReference>
<dbReference type="HOGENOM" id="CLU_354096_0_0_1"/>
<dbReference type="GeneTree" id="ENSGT00940000157337"/>
<reference evidence="2" key="2">
    <citation type="submission" date="2025-08" db="UniProtKB">
        <authorList>
            <consortium name="Ensembl"/>
        </authorList>
    </citation>
    <scope>IDENTIFICATION</scope>
</reference>
<reference evidence="2 3" key="1">
    <citation type="journal article" date="2007" name="Nature">
        <title>Genome of the marsupial Monodelphis domestica reveals innovation in non-coding sequences.</title>
        <authorList>
            <person name="Mikkelsen T.S."/>
            <person name="Wakefield M.J."/>
            <person name="Aken B."/>
            <person name="Amemiya C.T."/>
            <person name="Chang J.L."/>
            <person name="Duke S."/>
            <person name="Garber M."/>
            <person name="Gentles A.J."/>
            <person name="Goodstadt L."/>
            <person name="Heger A."/>
            <person name="Jurka J."/>
            <person name="Kamal M."/>
            <person name="Mauceli E."/>
            <person name="Searle S.M."/>
            <person name="Sharpe T."/>
            <person name="Baker M.L."/>
            <person name="Batzer M.A."/>
            <person name="Benos P.V."/>
            <person name="Belov K."/>
            <person name="Clamp M."/>
            <person name="Cook A."/>
            <person name="Cuff J."/>
            <person name="Das R."/>
            <person name="Davidow L."/>
            <person name="Deakin J.E."/>
            <person name="Fazzari M.J."/>
            <person name="Glass J.L."/>
            <person name="Grabherr M."/>
            <person name="Greally J.M."/>
            <person name="Gu W."/>
            <person name="Hore T.A."/>
            <person name="Huttley G.A."/>
            <person name="Kleber M."/>
            <person name="Jirtle R.L."/>
            <person name="Koina E."/>
            <person name="Lee J.T."/>
            <person name="Mahony S."/>
            <person name="Marra M.A."/>
            <person name="Miller R.D."/>
            <person name="Nicholls R.D."/>
            <person name="Oda M."/>
            <person name="Papenfuss A.T."/>
            <person name="Parra Z.E."/>
            <person name="Pollock D.D."/>
            <person name="Ray D.A."/>
            <person name="Schein J.E."/>
            <person name="Speed T.P."/>
            <person name="Thompson K."/>
            <person name="VandeBerg J.L."/>
            <person name="Wade C.M."/>
            <person name="Walker J.A."/>
            <person name="Waters P.D."/>
            <person name="Webber C."/>
            <person name="Weidman J.R."/>
            <person name="Xie X."/>
            <person name="Zody M.C."/>
            <person name="Baldwin J."/>
            <person name="Abdouelleil A."/>
            <person name="Abdulkadir J."/>
            <person name="Abebe A."/>
            <person name="Abera B."/>
            <person name="Abreu J."/>
            <person name="Acer S.C."/>
            <person name="Aftuck L."/>
            <person name="Alexander A."/>
            <person name="An P."/>
            <person name="Anderson E."/>
            <person name="Anderson S."/>
            <person name="Arachi H."/>
            <person name="Azer M."/>
            <person name="Bachantsang P."/>
            <person name="Barry A."/>
            <person name="Bayul T."/>
            <person name="Berlin A."/>
            <person name="Bessette D."/>
            <person name="Bloom T."/>
            <person name="Bloom T."/>
            <person name="Boguslavskiy L."/>
            <person name="Bonnet C."/>
            <person name="Boukhgalter B."/>
            <person name="Bourzgui I."/>
            <person name="Brown A."/>
            <person name="Cahill P."/>
            <person name="Channer S."/>
            <person name="Cheshatsang Y."/>
            <person name="Chuda L."/>
            <person name="Citroen M."/>
            <person name="Collymore A."/>
            <person name="Cooke P."/>
            <person name="Costello M."/>
            <person name="D'Aco K."/>
            <person name="Daza R."/>
            <person name="De Haan G."/>
            <person name="DeGray S."/>
            <person name="DeMaso C."/>
            <person name="Dhargay N."/>
            <person name="Dooley K."/>
            <person name="Dooley E."/>
            <person name="Doricent M."/>
            <person name="Dorje P."/>
            <person name="Dorjee K."/>
            <person name="Dupes A."/>
            <person name="Elong R."/>
            <person name="Falk J."/>
            <person name="Farina A."/>
            <person name="Faro S."/>
            <person name="Ferguson D."/>
            <person name="Fisher S."/>
            <person name="Foley C.D."/>
            <person name="Franke A."/>
            <person name="Friedrich D."/>
            <person name="Gadbois L."/>
            <person name="Gearin G."/>
            <person name="Gearin C.R."/>
            <person name="Giannoukos G."/>
            <person name="Goode T."/>
            <person name="Graham J."/>
            <person name="Grandbois E."/>
            <person name="Grewal S."/>
            <person name="Gyaltsen K."/>
            <person name="Hafez N."/>
            <person name="Hagos B."/>
            <person name="Hall J."/>
            <person name="Henson C."/>
            <person name="Hollinger A."/>
            <person name="Honan T."/>
            <person name="Huard M.D."/>
            <person name="Hughes L."/>
            <person name="Hurhula B."/>
            <person name="Husby M.E."/>
            <person name="Kamat A."/>
            <person name="Kanga B."/>
            <person name="Kashin S."/>
            <person name="Khazanovich D."/>
            <person name="Kisner P."/>
            <person name="Lance K."/>
            <person name="Lara M."/>
            <person name="Lee W."/>
            <person name="Lennon N."/>
            <person name="Letendre F."/>
            <person name="LeVine R."/>
            <person name="Lipovsky A."/>
            <person name="Liu X."/>
            <person name="Liu J."/>
            <person name="Liu S."/>
            <person name="Lokyitsang T."/>
            <person name="Lokyitsang Y."/>
            <person name="Lubonja R."/>
            <person name="Lui A."/>
            <person name="MacDonald P."/>
            <person name="Magnisalis V."/>
            <person name="Maru K."/>
            <person name="Matthews C."/>
            <person name="McCusker W."/>
            <person name="McDonough S."/>
            <person name="Mehta T."/>
            <person name="Meldrim J."/>
            <person name="Meneus L."/>
            <person name="Mihai O."/>
            <person name="Mihalev A."/>
            <person name="Mihova T."/>
            <person name="Mittelman R."/>
            <person name="Mlenga V."/>
            <person name="Montmayeur A."/>
            <person name="Mulrain L."/>
            <person name="Navidi A."/>
            <person name="Naylor J."/>
            <person name="Negash T."/>
            <person name="Nguyen T."/>
            <person name="Nguyen N."/>
            <person name="Nicol R."/>
            <person name="Norbu C."/>
            <person name="Norbu N."/>
            <person name="Novod N."/>
            <person name="O'Neill B."/>
            <person name="Osman S."/>
            <person name="Markiewicz E."/>
            <person name="Oyono O.L."/>
            <person name="Patti C."/>
            <person name="Phunkhang P."/>
            <person name="Pierre F."/>
            <person name="Priest M."/>
            <person name="Raghuraman S."/>
            <person name="Rege F."/>
            <person name="Reyes R."/>
            <person name="Rise C."/>
            <person name="Rogov P."/>
            <person name="Ross K."/>
            <person name="Ryan E."/>
            <person name="Settipalli S."/>
            <person name="Shea T."/>
            <person name="Sherpa N."/>
            <person name="Shi L."/>
            <person name="Shih D."/>
            <person name="Sparrow T."/>
            <person name="Spaulding J."/>
            <person name="Stalker J."/>
            <person name="Stange-Thomann N."/>
            <person name="Stavropoulos S."/>
            <person name="Stone C."/>
            <person name="Strader C."/>
            <person name="Tesfaye S."/>
            <person name="Thomson T."/>
            <person name="Thoulutsang Y."/>
            <person name="Thoulutsang D."/>
            <person name="Topham K."/>
            <person name="Topping I."/>
            <person name="Tsamla T."/>
            <person name="Vassiliev H."/>
            <person name="Vo A."/>
            <person name="Wangchuk T."/>
            <person name="Wangdi T."/>
            <person name="Weiand M."/>
            <person name="Wilkinson J."/>
            <person name="Wilson A."/>
            <person name="Yadav S."/>
            <person name="Young G."/>
            <person name="Yu Q."/>
            <person name="Zembek L."/>
            <person name="Zhong D."/>
            <person name="Zimmer A."/>
            <person name="Zwirko Z."/>
            <person name="Jaffe D.B."/>
            <person name="Alvarez P."/>
            <person name="Brockman W."/>
            <person name="Butler J."/>
            <person name="Chin C."/>
            <person name="Gnerre S."/>
            <person name="MacCallum I."/>
            <person name="Graves J.A."/>
            <person name="Ponting C.P."/>
            <person name="Breen M."/>
            <person name="Samollow P.B."/>
            <person name="Lander E.S."/>
            <person name="Lindblad-Toh K."/>
        </authorList>
    </citation>
    <scope>NUCLEOTIDE SEQUENCE [LARGE SCALE GENOMIC DNA]</scope>
</reference>
<evidence type="ECO:0000256" key="1">
    <source>
        <dbReference type="SAM" id="MobiDB-lite"/>
    </source>
</evidence>
<dbReference type="GeneID" id="103092847"/>
<dbReference type="Proteomes" id="UP000002280">
    <property type="component" value="Chromosome 8"/>
</dbReference>
<dbReference type="PANTHER" id="PTHR46289">
    <property type="entry name" value="52 KDA REPRESSOR OF THE INHIBITOR OF THE PROTEIN KINASE-LIKE PROTEIN-RELATED"/>
    <property type="match status" value="1"/>
</dbReference>
<evidence type="ECO:0000313" key="3">
    <source>
        <dbReference type="Proteomes" id="UP000002280"/>
    </source>
</evidence>
<dbReference type="Bgee" id="ENSMODG00000027811">
    <property type="expression patterns" value="Expressed in hindlimb bud and 14 other cell types or tissues"/>
</dbReference>
<sequence length="793" mass="87595">MEKPALWGARKRKPSPPASGTSPKLPRTWASLLLLPEDPDPDAEQEAQPEGAAGRTPMSSLGSGEALDLSVSRQWAGAMVGAGAGQEDLGLLQRHSLTEGQKRGILGGRWLPPSSFQFPRRLMGSGAGQKYRRCSVQLLQDYPFAHYSRHLDGVFCGPCFVFSSNKEAILVSTPLKDWSNSKKILERHSRSKEHGWVALQTQAFAAVEHKKQLAERGQRALKQMVRMVLLCARQDLSLGGRLPVTKALDALSRSLAELDPLLREGLSQAPCGTPGAPEQLQEQLIQLIGLQIQDRVLARVRAAGFFSLLVDMSVQKNVILSLRYVHWSREGRVEIREDPVEFVGASDLPEGSLAELCLQRITAWGLRKELARGFSYHGPRSGQLARIRDVLPKAISSASTKHQMTTAILRSCSLRPVTKFLDTLTKVSLVLTSSAERLSPQSPALKAFLDGDSDPGEEEEEKDPPPEVVGGREGPQGPPPVHLLSSFRSEYPAILEALCKMAEDHGDAERLFFSITQFDFLVALVCVESVLSCMKPLQLDLQRGENDLIHLSKEAQLVLQRCQKMRDKEDPEFTLLYDDVRGLAASVGVAEAPPRICGRPVSLEAFSTEDLREGYRTSLFVPFLDHVIAELREQLLECSPRFLAQLLVPDRLPLLEGEGTEAELYDAFQGDIPDSDHFHEELQRWRARWTEVPRKDWPRSLLAALQYLSPGCYPGIHTALSVLATMPIGGPSGEQSSQVLRRAKTWQRSPGKGSRLTGLALMDVHRDMEVDTDQVLGDLRALAKGALEVKPLL</sequence>
<dbReference type="KEGG" id="mdo:103092847"/>
<reference evidence="2" key="3">
    <citation type="submission" date="2025-09" db="UniProtKB">
        <authorList>
            <consortium name="Ensembl"/>
        </authorList>
    </citation>
    <scope>IDENTIFICATION</scope>
</reference>
<feature type="region of interest" description="Disordered" evidence="1">
    <location>
        <begin position="1"/>
        <end position="63"/>
    </location>
</feature>
<name>K7E066_MONDO</name>
<dbReference type="PANTHER" id="PTHR46289:SF14">
    <property type="entry name" value="DUF4371 DOMAIN-CONTAINING PROTEIN"/>
    <property type="match status" value="1"/>
</dbReference>
<proteinExistence type="predicted"/>
<dbReference type="InParanoid" id="K7E066"/>
<dbReference type="eggNOG" id="ENOG502SHE4">
    <property type="taxonomic scope" value="Eukaryota"/>
</dbReference>